<dbReference type="RefSeq" id="WP_155363079.1">
    <property type="nucleotide sequence ID" value="NZ_CP043930.1"/>
</dbReference>
<feature type="transmembrane region" description="Helical" evidence="1">
    <location>
        <begin position="119"/>
        <end position="138"/>
    </location>
</feature>
<accession>A0A6I6A7N2</accession>
<keyword evidence="3" id="KW-1185">Reference proteome</keyword>
<dbReference type="KEGG" id="gim:F1728_04455"/>
<evidence type="ECO:0000313" key="3">
    <source>
        <dbReference type="Proteomes" id="UP000427281"/>
    </source>
</evidence>
<proteinExistence type="predicted"/>
<organism evidence="2 3">
    <name type="scientific">Gimesia benthica</name>
    <dbReference type="NCBI Taxonomy" id="2608982"/>
    <lineage>
        <taxon>Bacteria</taxon>
        <taxon>Pseudomonadati</taxon>
        <taxon>Planctomycetota</taxon>
        <taxon>Planctomycetia</taxon>
        <taxon>Planctomycetales</taxon>
        <taxon>Planctomycetaceae</taxon>
        <taxon>Gimesia</taxon>
    </lineage>
</organism>
<reference evidence="2 3" key="1">
    <citation type="submission" date="2019-09" db="EMBL/GenBank/DDBJ databases">
        <title>Gimesia benthica sp. nov., a novel bacterium isolated from deep-sea water of the Northwest Indian Ocean.</title>
        <authorList>
            <person name="Dai X."/>
        </authorList>
    </citation>
    <scope>NUCLEOTIDE SEQUENCE [LARGE SCALE GENOMIC DNA]</scope>
    <source>
        <strain evidence="2 3">E7</strain>
    </source>
</reference>
<dbReference type="Proteomes" id="UP000427281">
    <property type="component" value="Chromosome"/>
</dbReference>
<dbReference type="EMBL" id="CP043930">
    <property type="protein sequence ID" value="QGQ21988.1"/>
    <property type="molecule type" value="Genomic_DNA"/>
</dbReference>
<keyword evidence="1" id="KW-1133">Transmembrane helix</keyword>
<evidence type="ECO:0000256" key="1">
    <source>
        <dbReference type="SAM" id="Phobius"/>
    </source>
</evidence>
<evidence type="ECO:0000313" key="2">
    <source>
        <dbReference type="EMBL" id="QGQ21988.1"/>
    </source>
</evidence>
<feature type="transmembrane region" description="Helical" evidence="1">
    <location>
        <begin position="177"/>
        <end position="201"/>
    </location>
</feature>
<dbReference type="AlphaFoldDB" id="A0A6I6A7N2"/>
<protein>
    <submittedName>
        <fullName evidence="2">Uncharacterized protein</fullName>
    </submittedName>
</protein>
<keyword evidence="1" id="KW-0812">Transmembrane</keyword>
<feature type="transmembrane region" description="Helical" evidence="1">
    <location>
        <begin position="144"/>
        <end position="165"/>
    </location>
</feature>
<name>A0A6I6A7N2_9PLAN</name>
<keyword evidence="1" id="KW-0472">Membrane</keyword>
<gene>
    <name evidence="2" type="ORF">F1728_04455</name>
</gene>
<sequence length="220" mass="25636">MIFAILDEDEKKLLEAYILTKAMLGECEGWDPSFLKPGQTLWEWFGYETEKQCRRDLFQLREEIKNFPCIEIKLNQKEWFIEWEDGKYFLSYKMSPLREKLALFSNAFESFISNKEVRIFGIGVLVGATALSSIYAPWLLHKIFVFILCFCVYGLMAGIIFLVFLNEHLKKYLHKRYHEVLLIALFIIAISIAISLSLFMVGSIGKNPVSPEFDGEQTYP</sequence>